<evidence type="ECO:0000256" key="1">
    <source>
        <dbReference type="ARBA" id="ARBA00022574"/>
    </source>
</evidence>
<protein>
    <recommendedName>
        <fullName evidence="8">Proteasomal ATPase-associated factor 1</fullName>
    </recommendedName>
</protein>
<evidence type="ECO:0000256" key="2">
    <source>
        <dbReference type="ARBA" id="ARBA00022737"/>
    </source>
</evidence>
<dbReference type="EMBL" id="JAPXFL010000001">
    <property type="protein sequence ID" value="KAK9511579.1"/>
    <property type="molecule type" value="Genomic_DNA"/>
</dbReference>
<feature type="repeat" description="WD" evidence="5">
    <location>
        <begin position="137"/>
        <end position="178"/>
    </location>
</feature>
<dbReference type="GO" id="GO:0000502">
    <property type="term" value="C:proteasome complex"/>
    <property type="evidence" value="ECO:0007669"/>
    <property type="project" value="UniProtKB-KW"/>
</dbReference>
<dbReference type="SUPFAM" id="SSF50978">
    <property type="entry name" value="WD40 repeat-like"/>
    <property type="match status" value="1"/>
</dbReference>
<evidence type="ECO:0008006" key="8">
    <source>
        <dbReference type="Google" id="ProtNLM"/>
    </source>
</evidence>
<dbReference type="Proteomes" id="UP001461498">
    <property type="component" value="Unassembled WGS sequence"/>
</dbReference>
<keyword evidence="2" id="KW-0677">Repeat</keyword>
<dbReference type="Pfam" id="PF00400">
    <property type="entry name" value="WD40"/>
    <property type="match status" value="3"/>
</dbReference>
<dbReference type="InterPro" id="IPR015943">
    <property type="entry name" value="WD40/YVTN_repeat-like_dom_sf"/>
</dbReference>
<dbReference type="Gene3D" id="2.130.10.10">
    <property type="entry name" value="YVTN repeat-like/Quinoprotein amine dehydrogenase"/>
    <property type="match status" value="2"/>
</dbReference>
<organism evidence="6 7">
    <name type="scientific">Rhynocoris fuscipes</name>
    <dbReference type="NCBI Taxonomy" id="488301"/>
    <lineage>
        <taxon>Eukaryota</taxon>
        <taxon>Metazoa</taxon>
        <taxon>Ecdysozoa</taxon>
        <taxon>Arthropoda</taxon>
        <taxon>Hexapoda</taxon>
        <taxon>Insecta</taxon>
        <taxon>Pterygota</taxon>
        <taxon>Neoptera</taxon>
        <taxon>Paraneoptera</taxon>
        <taxon>Hemiptera</taxon>
        <taxon>Heteroptera</taxon>
        <taxon>Panheteroptera</taxon>
        <taxon>Cimicomorpha</taxon>
        <taxon>Reduviidae</taxon>
        <taxon>Harpactorinae</taxon>
        <taxon>Harpactorini</taxon>
        <taxon>Rhynocoris</taxon>
    </lineage>
</organism>
<dbReference type="PANTHER" id="PTHR19857">
    <property type="entry name" value="MITOCHONDRIAL DIVISION PROTEIN 1-RELATED"/>
    <property type="match status" value="1"/>
</dbReference>
<dbReference type="AlphaFoldDB" id="A0AAW1DKQ7"/>
<name>A0AAW1DKQ7_9HEMI</name>
<evidence type="ECO:0000313" key="6">
    <source>
        <dbReference type="EMBL" id="KAK9511579.1"/>
    </source>
</evidence>
<evidence type="ECO:0000313" key="7">
    <source>
        <dbReference type="Proteomes" id="UP001461498"/>
    </source>
</evidence>
<dbReference type="InterPro" id="IPR036322">
    <property type="entry name" value="WD40_repeat_dom_sf"/>
</dbReference>
<keyword evidence="3" id="KW-0647">Proteasome</keyword>
<reference evidence="6 7" key="1">
    <citation type="submission" date="2022-12" db="EMBL/GenBank/DDBJ databases">
        <title>Chromosome-level genome assembly of true bugs.</title>
        <authorList>
            <person name="Ma L."/>
            <person name="Li H."/>
        </authorList>
    </citation>
    <scope>NUCLEOTIDE SEQUENCE [LARGE SCALE GENOMIC DNA]</scope>
    <source>
        <strain evidence="6">Lab_2022b</strain>
    </source>
</reference>
<dbReference type="PROSITE" id="PS50294">
    <property type="entry name" value="WD_REPEATS_REGION"/>
    <property type="match status" value="2"/>
</dbReference>
<dbReference type="InterPro" id="IPR051179">
    <property type="entry name" value="WD_repeat_multifunction"/>
</dbReference>
<comment type="caution">
    <text evidence="6">The sequence shown here is derived from an EMBL/GenBank/DDBJ whole genome shotgun (WGS) entry which is preliminary data.</text>
</comment>
<dbReference type="PROSITE" id="PS50082">
    <property type="entry name" value="WD_REPEATS_2"/>
    <property type="match status" value="2"/>
</dbReference>
<feature type="repeat" description="WD" evidence="5">
    <location>
        <begin position="179"/>
        <end position="211"/>
    </location>
</feature>
<sequence length="414" mass="45710">MIFIGDSGKNPVLYIQPDWHSALSLDDGRAWISCKYKDEPGIYGMIERERNEDDGVSSLKISDDFIIEQSGGSFICIKHKNSSLTTYFLKPTKCWSNLHEKSVGSLSVTPSGLAVSTSLDDSLILWNADQSIVKLRLTGHVGEVNRCRFFPSGQVVLTAGSDVRLKIWCAKTGQCPVTLVGHTRPVTDVAFVDRGKNILSCGRDGVLKLWNCGDASCIYNIIKLPSAINACKLAPASSKLNLGEPKHKISDKEVNTENKIVLLGCEDGTVHCVALKSHKKLFTINVNSAVNCLCFINNEYFIFGCQDGTIFLYSIFGPSKEIYSWKQSNSTVLSLLDYKNIGFFASRADGTVEFCFTPGNSLVKISLTGSDCDPVYDLATDGEDIYTCCRDSKIRRYRVKELIKDLSKLHLFSG</sequence>
<proteinExistence type="inferred from homology"/>
<accession>A0AAW1DKQ7</accession>
<dbReference type="InterPro" id="IPR001680">
    <property type="entry name" value="WD40_rpt"/>
</dbReference>
<evidence type="ECO:0000256" key="5">
    <source>
        <dbReference type="PROSITE-ProRule" id="PRU00221"/>
    </source>
</evidence>
<evidence type="ECO:0000256" key="4">
    <source>
        <dbReference type="ARBA" id="ARBA00038321"/>
    </source>
</evidence>
<dbReference type="SMART" id="SM00320">
    <property type="entry name" value="WD40"/>
    <property type="match status" value="5"/>
</dbReference>
<dbReference type="PANTHER" id="PTHR19857:SF19">
    <property type="entry name" value="26S PROTEASOME REGULATORY SUBUNIT RPN14"/>
    <property type="match status" value="1"/>
</dbReference>
<keyword evidence="7" id="KW-1185">Reference proteome</keyword>
<comment type="similarity">
    <text evidence="4">Belongs to the WD repeat PAAF1/RPN14 family.</text>
</comment>
<gene>
    <name evidence="6" type="ORF">O3M35_000209</name>
</gene>
<keyword evidence="1 5" id="KW-0853">WD repeat</keyword>
<evidence type="ECO:0000256" key="3">
    <source>
        <dbReference type="ARBA" id="ARBA00022942"/>
    </source>
</evidence>